<dbReference type="SUPFAM" id="SSF47336">
    <property type="entry name" value="ACP-like"/>
    <property type="match status" value="1"/>
</dbReference>
<dbReference type="InterPro" id="IPR025110">
    <property type="entry name" value="AMP-bd_C"/>
</dbReference>
<dbReference type="OrthoDB" id="9765680at2"/>
<evidence type="ECO:0000313" key="5">
    <source>
        <dbReference type="EMBL" id="PSB59232.1"/>
    </source>
</evidence>
<evidence type="ECO:0000313" key="6">
    <source>
        <dbReference type="Proteomes" id="UP000238937"/>
    </source>
</evidence>
<dbReference type="SUPFAM" id="SSF53474">
    <property type="entry name" value="alpha/beta-Hydrolases"/>
    <property type="match status" value="1"/>
</dbReference>
<dbReference type="RefSeq" id="WP_106299680.1">
    <property type="nucleotide sequence ID" value="NZ_PVWO01000010.1"/>
</dbReference>
<proteinExistence type="predicted"/>
<dbReference type="InterPro" id="IPR009081">
    <property type="entry name" value="PP-bd_ACP"/>
</dbReference>
<dbReference type="Gene3D" id="3.30.559.10">
    <property type="entry name" value="Chloramphenicol acetyltransferase-like domain"/>
    <property type="match status" value="1"/>
</dbReference>
<dbReference type="InterPro" id="IPR036736">
    <property type="entry name" value="ACP-like_sf"/>
</dbReference>
<dbReference type="PANTHER" id="PTHR45527:SF1">
    <property type="entry name" value="FATTY ACID SYNTHASE"/>
    <property type="match status" value="1"/>
</dbReference>
<dbReference type="InterPro" id="IPR044894">
    <property type="entry name" value="TubC_N_sf"/>
</dbReference>
<dbReference type="Gene3D" id="2.30.38.10">
    <property type="entry name" value="Luciferase, Domain 3"/>
    <property type="match status" value="1"/>
</dbReference>
<dbReference type="Gene3D" id="1.10.10.1830">
    <property type="entry name" value="Non-ribosomal peptide synthase, adenylation domain"/>
    <property type="match status" value="1"/>
</dbReference>
<dbReference type="GO" id="GO:0043041">
    <property type="term" value="P:amino acid activation for nonribosomal peptide biosynthetic process"/>
    <property type="evidence" value="ECO:0007669"/>
    <property type="project" value="TreeGrafter"/>
</dbReference>
<dbReference type="InterPro" id="IPR041464">
    <property type="entry name" value="TubC_N"/>
</dbReference>
<dbReference type="EMBL" id="PVWO01000010">
    <property type="protein sequence ID" value="PSB59232.1"/>
    <property type="molecule type" value="Genomic_DNA"/>
</dbReference>
<dbReference type="Pfam" id="PF00975">
    <property type="entry name" value="Thioesterase"/>
    <property type="match status" value="1"/>
</dbReference>
<dbReference type="GO" id="GO:0009239">
    <property type="term" value="P:enterobactin biosynthetic process"/>
    <property type="evidence" value="ECO:0007669"/>
    <property type="project" value="TreeGrafter"/>
</dbReference>
<feature type="domain" description="Carrier" evidence="4">
    <location>
        <begin position="1088"/>
        <end position="1163"/>
    </location>
</feature>
<evidence type="ECO:0000256" key="2">
    <source>
        <dbReference type="ARBA" id="ARBA00022450"/>
    </source>
</evidence>
<keyword evidence="2" id="KW-0596">Phosphopantetheine</keyword>
<dbReference type="InterPro" id="IPR045851">
    <property type="entry name" value="AMP-bd_C_sf"/>
</dbReference>
<dbReference type="Pfam" id="PF00550">
    <property type="entry name" value="PP-binding"/>
    <property type="match status" value="1"/>
</dbReference>
<organism evidence="5 6">
    <name type="scientific">Chamaesiphon polymorphus CCALA 037</name>
    <dbReference type="NCBI Taxonomy" id="2107692"/>
    <lineage>
        <taxon>Bacteria</taxon>
        <taxon>Bacillati</taxon>
        <taxon>Cyanobacteriota</taxon>
        <taxon>Cyanophyceae</taxon>
        <taxon>Gomontiellales</taxon>
        <taxon>Chamaesiphonaceae</taxon>
        <taxon>Chamaesiphon</taxon>
    </lineage>
</organism>
<sequence length="1489" mass="166284">MNKVDELLLELRSRDVRVWVDGDKLRYKAPKETLSPELLDRVKVNKTEIIAFLQDATAQANSQLPPIVAIDRHDRLSLSFAQQRLWFLHQFEPDSSSSNMPVVVRIEGSLDVDLLARSITEVFSRHEVLRTTFLAVDGQPTVSIAPPTPIDLPVIDLQHLPQPERDTEAARLATDEACAPFDLENGPILRVKLLRLSDRESLFIWNLHCIICDGASSDIFYQDLTAIYAALLAGKPAPLKDLPIQYVDFAHWQRQWLQGEVLDSQLKYWQQKLAHLPRSIKLPTDRVRPPNMQTYRGDRAARMLPRAINTALNTLSQEMGSTLFMVLLSAFGLLLHRYSMQEDLLINFASAGRSQMETEGLIGFFSNTLLLRTDFGGNPTFRELLTRVRQESLGAYAHQDIPFEKLIEELRPEENQSRSSLFQIKFALNPPWSEGRGMASVHLPDVTFTSLFGYIYHGKTKYDLTLVMREQDEGLGYVFDYNADLFESSTIDRMLDHFQNLLEGILANPDRYLSELPLLSLAEQQQLLQSWDKTKTSRSDLSFVHEAFEDWVDRTPDAIALVYEQTQLTYRELNCQANQLAHYLKSLGVIPGTHIGICLERSPAALVTLLSIQKLGATCIPIDPATSDAQIAEILTDAQANILVIQSSLDRIIDNSVKTIDLDSSWEAISPQPQTSPDFHSTSTQPAYILYPSQTDSKPIGVSIGHQGIIQLANLGEGIELTDSDVSLQSSSLASEVAIFEIWGSLLNGATIAILPQYVSIGQRFKPPLVMQSPPTRTNYSKDNSLSELDGILFSQLSTLSDIGKVLQQHRVTTVWLPTRLLHQLAIEQIEALKSLRQIFTGGDALSPQLVKKLAQDLPDCQLINTYSLPENTGLTCYNPAVTLPSTNTSISIGRAIAYSQALILDSYRQPVPIGIVGNLYIGGDKLAQGYFNRPELTASKFITHPFDPKPEARLYQTGELARYLPDGSIEIVGHTESIAKIYGLQIEVARIETALSQHPDIWESLVVMQPDSADLQILTAYIVPLANQTLSIAEIHNFIKQKVPAHMVPTAYLLLSALPIAVDGTINAHALPLPDLLCQPESTTFVAAQDELESQLTEIWETTLNVRSIGITDNFFDLGGNSLTAVRLFAQIATTFDKNLPLSILLKAPTIEQLATVIRQDLASEIWSPLVELQKGSSKQALFCIHGGGFNVLIYRHLALNLDPDFSVYGLQARGLDNDRPLVDRLEEMAADYINEIQRVQPEGPYLLAGLSNGGHIALEMAQQLQARGQTVALVAMFDSYGPGGVKLLAPFPRLLSSFWYVLQYSVPRSIFQSQQSGQNEIATKLQNAIDRLFRSRETSMTIEQNSERHLEHQDTFTDGSNLLDRNMNRLSSYVLEHSPWAFFRPSAQLKDSKDSIASTLKKLEESYRKAYKIYAPQPYRGKITVFRAMETPPGYQLDATLGWKKIAKNGVEIYKIPGDHTSIMESPILAQKMQVCIEQALANQCLP</sequence>
<dbReference type="GO" id="GO:0005829">
    <property type="term" value="C:cytosol"/>
    <property type="evidence" value="ECO:0007669"/>
    <property type="project" value="TreeGrafter"/>
</dbReference>
<dbReference type="Proteomes" id="UP000238937">
    <property type="component" value="Unassembled WGS sequence"/>
</dbReference>
<dbReference type="Gene3D" id="3.30.300.30">
    <property type="match status" value="1"/>
</dbReference>
<dbReference type="CDD" id="cd19531">
    <property type="entry name" value="LCL_NRPS-like"/>
    <property type="match status" value="1"/>
</dbReference>
<dbReference type="Pfam" id="PF18563">
    <property type="entry name" value="TubC_N"/>
    <property type="match status" value="1"/>
</dbReference>
<dbReference type="InterPro" id="IPR000873">
    <property type="entry name" value="AMP-dep_synth/lig_dom"/>
</dbReference>
<name>A0A2T1GN28_9CYAN</name>
<dbReference type="InterPro" id="IPR029058">
    <property type="entry name" value="AB_hydrolase_fold"/>
</dbReference>
<dbReference type="GO" id="GO:0047527">
    <property type="term" value="F:2,3-dihydroxybenzoate-serine ligase activity"/>
    <property type="evidence" value="ECO:0007669"/>
    <property type="project" value="TreeGrafter"/>
</dbReference>
<evidence type="ECO:0000256" key="1">
    <source>
        <dbReference type="ARBA" id="ARBA00001957"/>
    </source>
</evidence>
<protein>
    <submittedName>
        <fullName evidence="5">Non-ribosomal peptide synthetase</fullName>
    </submittedName>
</protein>
<dbReference type="GO" id="GO:0031177">
    <property type="term" value="F:phosphopantetheine binding"/>
    <property type="evidence" value="ECO:0007669"/>
    <property type="project" value="InterPro"/>
</dbReference>
<dbReference type="Pfam" id="PF00668">
    <property type="entry name" value="Condensation"/>
    <property type="match status" value="1"/>
</dbReference>
<dbReference type="PANTHER" id="PTHR45527">
    <property type="entry name" value="NONRIBOSOMAL PEPTIDE SYNTHETASE"/>
    <property type="match status" value="1"/>
</dbReference>
<dbReference type="SMART" id="SM00823">
    <property type="entry name" value="PKS_PP"/>
    <property type="match status" value="1"/>
</dbReference>
<dbReference type="SUPFAM" id="SSF56801">
    <property type="entry name" value="Acetyl-CoA synthetase-like"/>
    <property type="match status" value="1"/>
</dbReference>
<dbReference type="Gene3D" id="3.40.50.1820">
    <property type="entry name" value="alpha/beta hydrolase"/>
    <property type="match status" value="1"/>
</dbReference>
<dbReference type="GO" id="GO:0008610">
    <property type="term" value="P:lipid biosynthetic process"/>
    <property type="evidence" value="ECO:0007669"/>
    <property type="project" value="UniProtKB-ARBA"/>
</dbReference>
<dbReference type="InterPro" id="IPR001242">
    <property type="entry name" value="Condensation_dom"/>
</dbReference>
<dbReference type="FunFam" id="3.30.559.10:FF:000012">
    <property type="entry name" value="Non-ribosomal peptide synthetase"/>
    <property type="match status" value="1"/>
</dbReference>
<dbReference type="PROSITE" id="PS50075">
    <property type="entry name" value="CARRIER"/>
    <property type="match status" value="1"/>
</dbReference>
<keyword evidence="6" id="KW-1185">Reference proteome</keyword>
<dbReference type="Gene3D" id="3.40.50.980">
    <property type="match status" value="3"/>
</dbReference>
<dbReference type="Pfam" id="PF00501">
    <property type="entry name" value="AMP-binding"/>
    <property type="match status" value="2"/>
</dbReference>
<dbReference type="FunFam" id="1.10.1200.10:FF:000005">
    <property type="entry name" value="Nonribosomal peptide synthetase 1"/>
    <property type="match status" value="1"/>
</dbReference>
<dbReference type="InterPro" id="IPR020806">
    <property type="entry name" value="PKS_PP-bd"/>
</dbReference>
<gene>
    <name evidence="5" type="ORF">C7B77_01655</name>
</gene>
<accession>A0A2T1GN28</accession>
<dbReference type="InterPro" id="IPR001031">
    <property type="entry name" value="Thioesterase"/>
</dbReference>
<dbReference type="SUPFAM" id="SSF52777">
    <property type="entry name" value="CoA-dependent acyltransferases"/>
    <property type="match status" value="2"/>
</dbReference>
<reference evidence="5 6" key="1">
    <citation type="submission" date="2018-03" db="EMBL/GenBank/DDBJ databases">
        <title>The ancient ancestry and fast evolution of plastids.</title>
        <authorList>
            <person name="Moore K.R."/>
            <person name="Magnabosco C."/>
            <person name="Momper L."/>
            <person name="Gold D.A."/>
            <person name="Bosak T."/>
            <person name="Fournier G.P."/>
        </authorList>
    </citation>
    <scope>NUCLEOTIDE SEQUENCE [LARGE SCALE GENOMIC DNA]</scope>
    <source>
        <strain evidence="5 6">CCALA 037</strain>
    </source>
</reference>
<evidence type="ECO:0000256" key="3">
    <source>
        <dbReference type="ARBA" id="ARBA00022553"/>
    </source>
</evidence>
<dbReference type="Gene3D" id="1.10.1200.10">
    <property type="entry name" value="ACP-like"/>
    <property type="match status" value="1"/>
</dbReference>
<comment type="caution">
    <text evidence="5">The sequence shown here is derived from an EMBL/GenBank/DDBJ whole genome shotgun (WGS) entry which is preliminary data.</text>
</comment>
<comment type="cofactor">
    <cofactor evidence="1">
        <name>pantetheine 4'-phosphate</name>
        <dbReference type="ChEBI" id="CHEBI:47942"/>
    </cofactor>
</comment>
<dbReference type="GO" id="GO:0009366">
    <property type="term" value="C:enterobactin synthetase complex"/>
    <property type="evidence" value="ECO:0007669"/>
    <property type="project" value="TreeGrafter"/>
</dbReference>
<keyword evidence="3" id="KW-0597">Phosphoprotein</keyword>
<dbReference type="Pfam" id="PF13193">
    <property type="entry name" value="AMP-binding_C"/>
    <property type="match status" value="1"/>
</dbReference>
<dbReference type="InterPro" id="IPR023213">
    <property type="entry name" value="CAT-like_dom_sf"/>
</dbReference>
<dbReference type="Gene3D" id="3.30.559.30">
    <property type="entry name" value="Nonribosomal peptide synthetase, condensation domain"/>
    <property type="match status" value="1"/>
</dbReference>
<evidence type="ECO:0000259" key="4">
    <source>
        <dbReference type="PROSITE" id="PS50075"/>
    </source>
</evidence>